<feature type="non-terminal residue" evidence="1">
    <location>
        <position position="178"/>
    </location>
</feature>
<dbReference type="AlphaFoldDB" id="A0A0C9SQ80"/>
<protein>
    <submittedName>
        <fullName evidence="1">Uncharacterized protein</fullName>
    </submittedName>
</protein>
<organism evidence="1 2">
    <name type="scientific">Plicaturopsis crispa FD-325 SS-3</name>
    <dbReference type="NCBI Taxonomy" id="944288"/>
    <lineage>
        <taxon>Eukaryota</taxon>
        <taxon>Fungi</taxon>
        <taxon>Dikarya</taxon>
        <taxon>Basidiomycota</taxon>
        <taxon>Agaricomycotina</taxon>
        <taxon>Agaricomycetes</taxon>
        <taxon>Agaricomycetidae</taxon>
        <taxon>Amylocorticiales</taxon>
        <taxon>Amylocorticiaceae</taxon>
        <taxon>Plicatura</taxon>
        <taxon>Plicaturopsis crispa</taxon>
    </lineage>
</organism>
<sequence length="178" mass="20868">MQDFLPRLQDHLLGRLPDQDYDGDETEFTDEQRRTVTFVNNRLYSHKVLRINYTTYDCRRSQDSLNPRTHADIMVLSHEEGPDAHPYWYGRIIGIYHMQVRHLGPESRNVDTQQMDVLYVRWFGRDLSYRAGWKAKRLHRLGFLDSSDPGAFGFVNPALVVRGAHLIPAFHHGRTAEF</sequence>
<dbReference type="OrthoDB" id="2692094at2759"/>
<proteinExistence type="predicted"/>
<dbReference type="Proteomes" id="UP000053263">
    <property type="component" value="Unassembled WGS sequence"/>
</dbReference>
<dbReference type="EMBL" id="KN832577">
    <property type="protein sequence ID" value="KII83442.1"/>
    <property type="molecule type" value="Genomic_DNA"/>
</dbReference>
<dbReference type="HOGENOM" id="CLU_002498_9_1_1"/>
<reference evidence="1 2" key="1">
    <citation type="submission" date="2014-06" db="EMBL/GenBank/DDBJ databases">
        <title>Evolutionary Origins and Diversification of the Mycorrhizal Mutualists.</title>
        <authorList>
            <consortium name="DOE Joint Genome Institute"/>
            <consortium name="Mycorrhizal Genomics Consortium"/>
            <person name="Kohler A."/>
            <person name="Kuo A."/>
            <person name="Nagy L.G."/>
            <person name="Floudas D."/>
            <person name="Copeland A."/>
            <person name="Barry K.W."/>
            <person name="Cichocki N."/>
            <person name="Veneault-Fourrey C."/>
            <person name="LaButti K."/>
            <person name="Lindquist E.A."/>
            <person name="Lipzen A."/>
            <person name="Lundell T."/>
            <person name="Morin E."/>
            <person name="Murat C."/>
            <person name="Riley R."/>
            <person name="Ohm R."/>
            <person name="Sun H."/>
            <person name="Tunlid A."/>
            <person name="Henrissat B."/>
            <person name="Grigoriev I.V."/>
            <person name="Hibbett D.S."/>
            <person name="Martin F."/>
        </authorList>
    </citation>
    <scope>NUCLEOTIDE SEQUENCE [LARGE SCALE GENOMIC DNA]</scope>
    <source>
        <strain evidence="1 2">FD-325 SS-3</strain>
    </source>
</reference>
<accession>A0A0C9SQ80</accession>
<keyword evidence="2" id="KW-1185">Reference proteome</keyword>
<name>A0A0C9SQ80_PLICR</name>
<evidence type="ECO:0000313" key="1">
    <source>
        <dbReference type="EMBL" id="KII83442.1"/>
    </source>
</evidence>
<gene>
    <name evidence="1" type="ORF">PLICRDRAFT_677051</name>
</gene>
<evidence type="ECO:0000313" key="2">
    <source>
        <dbReference type="Proteomes" id="UP000053263"/>
    </source>
</evidence>